<evidence type="ECO:0000256" key="13">
    <source>
        <dbReference type="ARBA" id="ARBA00023054"/>
    </source>
</evidence>
<dbReference type="InterPro" id="IPR026859">
    <property type="entry name" value="Myosin-bd"/>
</dbReference>
<evidence type="ECO:0000259" key="19">
    <source>
        <dbReference type="Pfam" id="PF12632"/>
    </source>
</evidence>
<keyword evidence="14" id="KW-0472">Membrane</keyword>
<evidence type="ECO:0000256" key="15">
    <source>
        <dbReference type="ARBA" id="ARBA00023180"/>
    </source>
</evidence>
<accession>A0A1X2I969</accession>
<evidence type="ECO:0000256" key="3">
    <source>
        <dbReference type="ARBA" id="ARBA00004549"/>
    </source>
</evidence>
<keyword evidence="9" id="KW-1003">Cell membrane</keyword>
<evidence type="ECO:0000313" key="20">
    <source>
        <dbReference type="EMBL" id="ORZ11885.1"/>
    </source>
</evidence>
<gene>
    <name evidence="20" type="ORF">BCR42DRAFT_379538</name>
</gene>
<keyword evidence="12" id="KW-1133">Transmembrane helix</keyword>
<organism evidence="20 21">
    <name type="scientific">Absidia repens</name>
    <dbReference type="NCBI Taxonomy" id="90262"/>
    <lineage>
        <taxon>Eukaryota</taxon>
        <taxon>Fungi</taxon>
        <taxon>Fungi incertae sedis</taxon>
        <taxon>Mucoromycota</taxon>
        <taxon>Mucoromycotina</taxon>
        <taxon>Mucoromycetes</taxon>
        <taxon>Mucorales</taxon>
        <taxon>Cunninghamellaceae</taxon>
        <taxon>Absidia</taxon>
    </lineage>
</organism>
<keyword evidence="16" id="KW-0539">Nucleus</keyword>
<reference evidence="20 21" key="1">
    <citation type="submission" date="2016-07" db="EMBL/GenBank/DDBJ databases">
        <title>Pervasive Adenine N6-methylation of Active Genes in Fungi.</title>
        <authorList>
            <consortium name="DOE Joint Genome Institute"/>
            <person name="Mondo S.J."/>
            <person name="Dannebaum R.O."/>
            <person name="Kuo R.C."/>
            <person name="Labutti K."/>
            <person name="Haridas S."/>
            <person name="Kuo A."/>
            <person name="Salamov A."/>
            <person name="Ahrendt S.R."/>
            <person name="Lipzen A."/>
            <person name="Sullivan W."/>
            <person name="Andreopoulos W.B."/>
            <person name="Clum A."/>
            <person name="Lindquist E."/>
            <person name="Daum C."/>
            <person name="Ramamoorthy G.K."/>
            <person name="Gryganskyi A."/>
            <person name="Culley D."/>
            <person name="Magnuson J.K."/>
            <person name="James T.Y."/>
            <person name="O'Malley M.A."/>
            <person name="Stajich J.E."/>
            <person name="Spatafora J.W."/>
            <person name="Visel A."/>
            <person name="Grigoriev I.V."/>
        </authorList>
    </citation>
    <scope>NUCLEOTIDE SEQUENCE [LARGE SCALE GENOMIC DNA]</scope>
    <source>
        <strain evidence="20 21">NRRL 1336</strain>
    </source>
</reference>
<evidence type="ECO:0000256" key="7">
    <source>
        <dbReference type="ARBA" id="ARBA00018125"/>
    </source>
</evidence>
<feature type="coiled-coil region" evidence="17">
    <location>
        <begin position="480"/>
        <end position="507"/>
    </location>
</feature>
<evidence type="ECO:0000256" key="17">
    <source>
        <dbReference type="SAM" id="Coils"/>
    </source>
</evidence>
<comment type="subcellular location">
    <subcellularLocation>
        <location evidence="2">Cell junction</location>
        <location evidence="2">Adherens junction</location>
    </subcellularLocation>
    <subcellularLocation>
        <location evidence="4">Cell membrane</location>
        <topology evidence="4">Multi-pass membrane protein</topology>
    </subcellularLocation>
    <subcellularLocation>
        <location evidence="1">Nucleus</location>
    </subcellularLocation>
    <subcellularLocation>
        <location evidence="3">Peroxisome membrane</location>
        <topology evidence="3">Single-pass membrane protein</topology>
    </subcellularLocation>
</comment>
<evidence type="ECO:0000256" key="11">
    <source>
        <dbReference type="ARBA" id="ARBA00022949"/>
    </source>
</evidence>
<dbReference type="GO" id="GO:0098609">
    <property type="term" value="P:cell-cell adhesion"/>
    <property type="evidence" value="ECO:0007669"/>
    <property type="project" value="InterPro"/>
</dbReference>
<comment type="similarity">
    <text evidence="5">Belongs to the INP2 family.</text>
</comment>
<dbReference type="PANTHER" id="PTHR15989">
    <property type="entry name" value="VEZATIN"/>
    <property type="match status" value="1"/>
</dbReference>
<dbReference type="GO" id="GO:0005778">
    <property type="term" value="C:peroxisomal membrane"/>
    <property type="evidence" value="ECO:0007669"/>
    <property type="project" value="UniProtKB-SubCell"/>
</dbReference>
<keyword evidence="10" id="KW-0812">Transmembrane</keyword>
<evidence type="ECO:0000256" key="1">
    <source>
        <dbReference type="ARBA" id="ARBA00004123"/>
    </source>
</evidence>
<comment type="caution">
    <text evidence="20">The sequence shown here is derived from an EMBL/GenBank/DDBJ whole genome shotgun (WGS) entry which is preliminary data.</text>
</comment>
<evidence type="ECO:0000256" key="9">
    <source>
        <dbReference type="ARBA" id="ARBA00022475"/>
    </source>
</evidence>
<evidence type="ECO:0000256" key="4">
    <source>
        <dbReference type="ARBA" id="ARBA00004651"/>
    </source>
</evidence>
<dbReference type="EMBL" id="MCGE01000020">
    <property type="protein sequence ID" value="ORZ11885.1"/>
    <property type="molecule type" value="Genomic_DNA"/>
</dbReference>
<evidence type="ECO:0000256" key="16">
    <source>
        <dbReference type="ARBA" id="ARBA00023242"/>
    </source>
</evidence>
<dbReference type="PANTHER" id="PTHR15989:SF5">
    <property type="entry name" value="VEZATIN"/>
    <property type="match status" value="1"/>
</dbReference>
<dbReference type="GO" id="GO:0045033">
    <property type="term" value="P:peroxisome inheritance"/>
    <property type="evidence" value="ECO:0007669"/>
    <property type="project" value="InterPro"/>
</dbReference>
<dbReference type="AlphaFoldDB" id="A0A1X2I969"/>
<keyword evidence="21" id="KW-1185">Reference proteome</keyword>
<keyword evidence="15" id="KW-0325">Glycoprotein</keyword>
<dbReference type="InterPro" id="IPR026235">
    <property type="entry name" value="INP2"/>
</dbReference>
<dbReference type="GO" id="GO:0017022">
    <property type="term" value="F:myosin binding"/>
    <property type="evidence" value="ECO:0007669"/>
    <property type="project" value="InterPro"/>
</dbReference>
<feature type="region of interest" description="Disordered" evidence="18">
    <location>
        <begin position="459"/>
        <end position="479"/>
    </location>
</feature>
<dbReference type="OrthoDB" id="21151at2759"/>
<keyword evidence="13 17" id="KW-0175">Coiled coil</keyword>
<evidence type="ECO:0000313" key="21">
    <source>
        <dbReference type="Proteomes" id="UP000193560"/>
    </source>
</evidence>
<keyword evidence="11" id="KW-0965">Cell junction</keyword>
<evidence type="ECO:0000256" key="12">
    <source>
        <dbReference type="ARBA" id="ARBA00022989"/>
    </source>
</evidence>
<dbReference type="Proteomes" id="UP000193560">
    <property type="component" value="Unassembled WGS sequence"/>
</dbReference>
<feature type="region of interest" description="Disordered" evidence="18">
    <location>
        <begin position="99"/>
        <end position="118"/>
    </location>
</feature>
<dbReference type="STRING" id="90262.A0A1X2I969"/>
<feature type="compositionally biased region" description="Basic residues" evidence="18">
    <location>
        <begin position="101"/>
        <end position="110"/>
    </location>
</feature>
<evidence type="ECO:0000256" key="14">
    <source>
        <dbReference type="ARBA" id="ARBA00023136"/>
    </source>
</evidence>
<evidence type="ECO:0000256" key="5">
    <source>
        <dbReference type="ARBA" id="ARBA00007231"/>
    </source>
</evidence>
<feature type="domain" description="Myosin-binding" evidence="19">
    <location>
        <begin position="178"/>
        <end position="445"/>
    </location>
</feature>
<evidence type="ECO:0000256" key="2">
    <source>
        <dbReference type="ARBA" id="ARBA00004536"/>
    </source>
</evidence>
<dbReference type="GO" id="GO:0005886">
    <property type="term" value="C:plasma membrane"/>
    <property type="evidence" value="ECO:0007669"/>
    <property type="project" value="UniProtKB-SubCell"/>
</dbReference>
<sequence length="656" mass="74200">MSEFVVYEDTPIAEYLNSIESGESSVKPAPLHLGIHQTDMKPKTFTIAQLSESLYRYWRQSLFHDTFSVSLPIMEEMAFEEKFKYLIVTSPLLNDTLSAHPKQKQQKLRRQSSTGPPPFHATAAHTRAGRIGTMATLSSLLAAIGLERFFPFVQYQHRHQHHQVESTALVTKAITPTITMALASGVSLYFIYRHLRRSSIRKLYQCALTQLQDVLEQSQLLDGKVHRALLTIQEIELVSRGYRLSTPLSPISRIEQASKSKKCARLRMQLAGLLRHAFIIYEEAIIDMTDRVNKPTLSRLFDMYNIHSVASLSAASIPTEHNSSTDNENDITLDYLKTLAHLMHLKRRECMLQFLALSVMTGGHDSIRNGYEAGWRNINTVLAMLGKETKGFVNQVVEAMETEFSKSSALDMDNASDSSLSTNTDTRQFIHRLSTLDQHLRTMEARVYLCNDELQKRQRALSSSSSKSPNNQTAEDKDIMKELEQQQQSLKLEYMAMEKDIQQLAIEWESGKTALDSLLTPPPPSQAPVINTDDMSPAPLPTPSMTPTADHDDHHPFIVVNSYEASELLDLPLASKASVYESVDDELLDNAATNVNADQPKKSRMERIAEMKQKREQEAKEKSSKLDSQTYVYELKNVLDRRIQELDLANDGQPSQ</sequence>
<proteinExistence type="inferred from homology"/>
<evidence type="ECO:0000256" key="8">
    <source>
        <dbReference type="ARBA" id="ARBA00021399"/>
    </source>
</evidence>
<evidence type="ECO:0000256" key="6">
    <source>
        <dbReference type="ARBA" id="ARBA00007245"/>
    </source>
</evidence>
<protein>
    <recommendedName>
        <fullName evidence="8">Inheritance of peroxisomes protein 2</fullName>
    </recommendedName>
    <alternativeName>
        <fullName evidence="7">Vezatin</fullName>
    </alternativeName>
</protein>
<dbReference type="InterPro" id="IPR026858">
    <property type="entry name" value="Vezatin"/>
</dbReference>
<evidence type="ECO:0000256" key="18">
    <source>
        <dbReference type="SAM" id="MobiDB-lite"/>
    </source>
</evidence>
<dbReference type="PRINTS" id="PR02104">
    <property type="entry name" value="INPROXISOME2"/>
</dbReference>
<dbReference type="Pfam" id="PF12632">
    <property type="entry name" value="Vezatin"/>
    <property type="match status" value="1"/>
</dbReference>
<evidence type="ECO:0000256" key="10">
    <source>
        <dbReference type="ARBA" id="ARBA00022692"/>
    </source>
</evidence>
<dbReference type="GO" id="GO:0005634">
    <property type="term" value="C:nucleus"/>
    <property type="evidence" value="ECO:0007669"/>
    <property type="project" value="UniProtKB-SubCell"/>
</dbReference>
<comment type="similarity">
    <text evidence="6">Belongs to the vezatin family.</text>
</comment>
<name>A0A1X2I969_9FUNG</name>